<protein>
    <submittedName>
        <fullName evidence="3">Glycosyl transferase group 1</fullName>
    </submittedName>
</protein>
<evidence type="ECO:0000313" key="3">
    <source>
        <dbReference type="EMBL" id="KKR72578.1"/>
    </source>
</evidence>
<dbReference type="SUPFAM" id="SSF53756">
    <property type="entry name" value="UDP-Glycosyltransferase/glycogen phosphorylase"/>
    <property type="match status" value="1"/>
</dbReference>
<proteinExistence type="predicted"/>
<sequence length="369" mass="42921">MSKKSNFRIALIYDRINKWGGAERVLLTLHELFPDAPLYTAVHDKESASWANVFNIHTSFLQKFPFATKHHEWYPWLTPLAFESFNFDSFDVVLSVTSADAKGIITKPHTKHICYCFTPTRYLWSHYETYFPDRLSRTFTRPIISYLRKWDRIAASRPDHYIAISETVKSRIKKYYHRDAEIIYPPVEIPKKTVFSDLKRQSLPKNYYLVVSRLVPYKRVDIAIKACNELGLPLLIVGTGSDETRLRSLSGPHIQFIHNLTDDELAWYYQHSQALILPQEEDFGLVSVEAQSYGTPVITYQKGGGTESVVRGKTGEFFYPQTKDALKKTLKTFKKVNYRPEDCKRNAREFNDEKFKTNMQLAISKLIHS</sequence>
<keyword evidence="3" id="KW-0808">Transferase</keyword>
<dbReference type="EMBL" id="LBZM01000004">
    <property type="protein sequence ID" value="KKR72578.1"/>
    <property type="molecule type" value="Genomic_DNA"/>
</dbReference>
<dbReference type="PATRIC" id="fig|1618482.3.peg.217"/>
<feature type="domain" description="Glycosyltransferase subfamily 4-like N-terminal" evidence="2">
    <location>
        <begin position="19"/>
        <end position="188"/>
    </location>
</feature>
<comment type="caution">
    <text evidence="3">The sequence shown here is derived from an EMBL/GenBank/DDBJ whole genome shotgun (WGS) entry which is preliminary data.</text>
</comment>
<evidence type="ECO:0000259" key="2">
    <source>
        <dbReference type="Pfam" id="PF13439"/>
    </source>
</evidence>
<dbReference type="InterPro" id="IPR050194">
    <property type="entry name" value="Glycosyltransferase_grp1"/>
</dbReference>
<dbReference type="Pfam" id="PF13439">
    <property type="entry name" value="Glyco_transf_4"/>
    <property type="match status" value="1"/>
</dbReference>
<dbReference type="Gene3D" id="3.40.50.2000">
    <property type="entry name" value="Glycogen Phosphorylase B"/>
    <property type="match status" value="2"/>
</dbReference>
<gene>
    <name evidence="3" type="ORF">UU14_C0004G0009</name>
</gene>
<evidence type="ECO:0000259" key="1">
    <source>
        <dbReference type="Pfam" id="PF00534"/>
    </source>
</evidence>
<name>A0A0G0T6C3_9BACT</name>
<reference evidence="3 4" key="1">
    <citation type="journal article" date="2015" name="Nature">
        <title>rRNA introns, odd ribosomes, and small enigmatic genomes across a large radiation of phyla.</title>
        <authorList>
            <person name="Brown C.T."/>
            <person name="Hug L.A."/>
            <person name="Thomas B.C."/>
            <person name="Sharon I."/>
            <person name="Castelle C.J."/>
            <person name="Singh A."/>
            <person name="Wilkins M.J."/>
            <person name="Williams K.H."/>
            <person name="Banfield J.F."/>
        </authorList>
    </citation>
    <scope>NUCLEOTIDE SEQUENCE [LARGE SCALE GENOMIC DNA]</scope>
</reference>
<evidence type="ECO:0000313" key="4">
    <source>
        <dbReference type="Proteomes" id="UP000034664"/>
    </source>
</evidence>
<dbReference type="PANTHER" id="PTHR45947:SF3">
    <property type="entry name" value="SULFOQUINOVOSYL TRANSFERASE SQD2"/>
    <property type="match status" value="1"/>
</dbReference>
<dbReference type="Pfam" id="PF00534">
    <property type="entry name" value="Glycos_transf_1"/>
    <property type="match status" value="1"/>
</dbReference>
<dbReference type="PANTHER" id="PTHR45947">
    <property type="entry name" value="SULFOQUINOVOSYL TRANSFERASE SQD2"/>
    <property type="match status" value="1"/>
</dbReference>
<feature type="domain" description="Glycosyl transferase family 1" evidence="1">
    <location>
        <begin position="204"/>
        <end position="349"/>
    </location>
</feature>
<dbReference type="AlphaFoldDB" id="A0A0G0T6C3"/>
<dbReference type="InterPro" id="IPR028098">
    <property type="entry name" value="Glyco_trans_4-like_N"/>
</dbReference>
<dbReference type="InterPro" id="IPR001296">
    <property type="entry name" value="Glyco_trans_1"/>
</dbReference>
<dbReference type="GO" id="GO:0016757">
    <property type="term" value="F:glycosyltransferase activity"/>
    <property type="evidence" value="ECO:0007669"/>
    <property type="project" value="InterPro"/>
</dbReference>
<accession>A0A0G0T6C3</accession>
<dbReference type="Proteomes" id="UP000034664">
    <property type="component" value="Unassembled WGS sequence"/>
</dbReference>
<organism evidence="3 4">
    <name type="scientific">Candidatus Roizmanbacteria bacterium GW2011_GWB1_40_7</name>
    <dbReference type="NCBI Taxonomy" id="1618482"/>
    <lineage>
        <taxon>Bacteria</taxon>
        <taxon>Candidatus Roizmaniibacteriota</taxon>
    </lineage>
</organism>